<sequence length="43" mass="4438">MTGIAQSSSSLGLCFALSLASSNITNLDIFSIYVHSSSSRDGV</sequence>
<evidence type="ECO:0000313" key="1">
    <source>
        <dbReference type="EMBL" id="EMP06478.1"/>
    </source>
</evidence>
<gene>
    <name evidence="1" type="ORF">LEP1GSC124_1677</name>
</gene>
<accession>M6ZJ26</accession>
<comment type="caution">
    <text evidence="1">The sequence shown here is derived from an EMBL/GenBank/DDBJ whole genome shotgun (WGS) entry which is preliminary data.</text>
</comment>
<dbReference type="EMBL" id="AKWN02000344">
    <property type="protein sequence ID" value="EMP06478.1"/>
    <property type="molecule type" value="Genomic_DNA"/>
</dbReference>
<protein>
    <submittedName>
        <fullName evidence="1">Uncharacterized protein</fullName>
    </submittedName>
</protein>
<name>M6ZJ26_LEPIR</name>
<dbReference type="AlphaFoldDB" id="M6ZJ26"/>
<reference evidence="1 2" key="1">
    <citation type="submission" date="2013-01" db="EMBL/GenBank/DDBJ databases">
        <authorList>
            <person name="Harkins D.M."/>
            <person name="Durkin A.S."/>
            <person name="Brinkac L.M."/>
            <person name="Haft D.H."/>
            <person name="Selengut J.D."/>
            <person name="Sanka R."/>
            <person name="DePew J."/>
            <person name="Purushe J."/>
            <person name="Picardeau M."/>
            <person name="Werts C."/>
            <person name="Goarant C."/>
            <person name="Vinetz J.M."/>
            <person name="Sutton G.G."/>
            <person name="Nierman W.C."/>
            <person name="Fouts D.E."/>
        </authorList>
    </citation>
    <scope>NUCLEOTIDE SEQUENCE [LARGE SCALE GENOMIC DNA]</scope>
    <source>
        <strain evidence="1 2">200701872</strain>
    </source>
</reference>
<evidence type="ECO:0000313" key="2">
    <source>
        <dbReference type="Proteomes" id="UP000012117"/>
    </source>
</evidence>
<proteinExistence type="predicted"/>
<dbReference type="Proteomes" id="UP000012117">
    <property type="component" value="Unassembled WGS sequence"/>
</dbReference>
<organism evidence="1 2">
    <name type="scientific">Leptospira interrogans serovar Pyrogenes str. 200701872</name>
    <dbReference type="NCBI Taxonomy" id="1193029"/>
    <lineage>
        <taxon>Bacteria</taxon>
        <taxon>Pseudomonadati</taxon>
        <taxon>Spirochaetota</taxon>
        <taxon>Spirochaetia</taxon>
        <taxon>Leptospirales</taxon>
        <taxon>Leptospiraceae</taxon>
        <taxon>Leptospira</taxon>
    </lineage>
</organism>
<dbReference type="BioCyc" id="LINT1193029:G11R4-5179-MONOMER"/>